<dbReference type="Pfam" id="PF00069">
    <property type="entry name" value="Pkinase"/>
    <property type="match status" value="1"/>
</dbReference>
<dbReference type="PANTHER" id="PTHR43289">
    <property type="entry name" value="MITOGEN-ACTIVATED PROTEIN KINASE KINASE KINASE 20-RELATED"/>
    <property type="match status" value="1"/>
</dbReference>
<dbReference type="GO" id="GO:0004674">
    <property type="term" value="F:protein serine/threonine kinase activity"/>
    <property type="evidence" value="ECO:0007669"/>
    <property type="project" value="UniProtKB-KW"/>
</dbReference>
<evidence type="ECO:0000256" key="8">
    <source>
        <dbReference type="ARBA" id="ARBA00048679"/>
    </source>
</evidence>
<evidence type="ECO:0000256" key="5">
    <source>
        <dbReference type="ARBA" id="ARBA00022777"/>
    </source>
</evidence>
<keyword evidence="4" id="KW-0547">Nucleotide-binding</keyword>
<evidence type="ECO:0000256" key="7">
    <source>
        <dbReference type="ARBA" id="ARBA00047899"/>
    </source>
</evidence>
<dbReference type="EC" id="2.7.11.1" evidence="1"/>
<dbReference type="SMART" id="SM00220">
    <property type="entry name" value="S_TKc"/>
    <property type="match status" value="1"/>
</dbReference>
<feature type="transmembrane region" description="Helical" evidence="9">
    <location>
        <begin position="319"/>
        <end position="342"/>
    </location>
</feature>
<dbReference type="PANTHER" id="PTHR43289:SF6">
    <property type="entry name" value="SERINE_THREONINE-PROTEIN KINASE NEKL-3"/>
    <property type="match status" value="1"/>
</dbReference>
<sequence length="460" mass="48334">MGRGAMPLAEGDVFAGYTVVRQLGAGGMGEVYLVQHPRLPRCDALKILPVELTTDREYLERFNREADLVARLWHPNIVGVHDRGEYNGQFWITMDFVEGTDAARLLADHQGGGLPPADVVRIVSGVADALDYAHQQHLLHRDVKPSNILLAQSNSTFSRALLADFGIARSNADTSDLTATNMTVGTVAYAAPEQLMGEPLDGRADQYALAATAFHLLTGQQLFQHDNPAVVISNHLTASPPSIGDRIPELSGLGPAFQRALAKAPGDRFDSCGDFAEAMAHGLSEVAQQIGATDATMSAPASGRRNKHMKNGGSSRWRLGLLAAGVAAVLGGAAIAAGVTIANRDEPAPQGPAVSPEASAPTSAPVVPVVLIGADCDPLGSAGVATTGQQAYCSRLPSTGDHLWSIYQGPVPSPTATPGPTDEVYPPGIEEQVRVCVGETGKTRIECRRDIREGNLTGPA</sequence>
<keyword evidence="3" id="KW-0808">Transferase</keyword>
<evidence type="ECO:0000256" key="6">
    <source>
        <dbReference type="ARBA" id="ARBA00022840"/>
    </source>
</evidence>
<proteinExistence type="predicted"/>
<dbReference type="Gene3D" id="1.10.510.10">
    <property type="entry name" value="Transferase(Phosphotransferase) domain 1"/>
    <property type="match status" value="1"/>
</dbReference>
<dbReference type="InterPro" id="IPR011009">
    <property type="entry name" value="Kinase-like_dom_sf"/>
</dbReference>
<dbReference type="SUPFAM" id="SSF56112">
    <property type="entry name" value="Protein kinase-like (PK-like)"/>
    <property type="match status" value="1"/>
</dbReference>
<accession>A0A7I7WWE9</accession>
<dbReference type="GO" id="GO:0005524">
    <property type="term" value="F:ATP binding"/>
    <property type="evidence" value="ECO:0007669"/>
    <property type="project" value="UniProtKB-KW"/>
</dbReference>
<protein>
    <recommendedName>
        <fullName evidence="1">non-specific serine/threonine protein kinase</fullName>
        <ecNumber evidence="1">2.7.11.1</ecNumber>
    </recommendedName>
</protein>
<evidence type="ECO:0000313" key="11">
    <source>
        <dbReference type="EMBL" id="BBZ20823.1"/>
    </source>
</evidence>
<comment type="catalytic activity">
    <reaction evidence="8">
        <text>L-seryl-[protein] + ATP = O-phospho-L-seryl-[protein] + ADP + H(+)</text>
        <dbReference type="Rhea" id="RHEA:17989"/>
        <dbReference type="Rhea" id="RHEA-COMP:9863"/>
        <dbReference type="Rhea" id="RHEA-COMP:11604"/>
        <dbReference type="ChEBI" id="CHEBI:15378"/>
        <dbReference type="ChEBI" id="CHEBI:29999"/>
        <dbReference type="ChEBI" id="CHEBI:30616"/>
        <dbReference type="ChEBI" id="CHEBI:83421"/>
        <dbReference type="ChEBI" id="CHEBI:456216"/>
        <dbReference type="EC" id="2.7.11.1"/>
    </reaction>
</comment>
<dbReference type="InterPro" id="IPR008271">
    <property type="entry name" value="Ser/Thr_kinase_AS"/>
</dbReference>
<name>A0A7I7WWE9_MYCGU</name>
<gene>
    <name evidence="11" type="primary">pknF_2</name>
    <name evidence="11" type="ORF">MGAD_51580</name>
</gene>
<keyword evidence="5 11" id="KW-0418">Kinase</keyword>
<dbReference type="Gene3D" id="3.30.200.20">
    <property type="entry name" value="Phosphorylase Kinase, domain 1"/>
    <property type="match status" value="1"/>
</dbReference>
<evidence type="ECO:0000256" key="4">
    <source>
        <dbReference type="ARBA" id="ARBA00022741"/>
    </source>
</evidence>
<dbReference type="InterPro" id="IPR000719">
    <property type="entry name" value="Prot_kinase_dom"/>
</dbReference>
<feature type="domain" description="Protein kinase" evidence="10">
    <location>
        <begin position="17"/>
        <end position="284"/>
    </location>
</feature>
<keyword evidence="9" id="KW-0812">Transmembrane</keyword>
<keyword evidence="6" id="KW-0067">ATP-binding</keyword>
<keyword evidence="2" id="KW-0723">Serine/threonine-protein kinase</keyword>
<evidence type="ECO:0000256" key="1">
    <source>
        <dbReference type="ARBA" id="ARBA00012513"/>
    </source>
</evidence>
<dbReference type="PROSITE" id="PS00108">
    <property type="entry name" value="PROTEIN_KINASE_ST"/>
    <property type="match status" value="1"/>
</dbReference>
<dbReference type="Proteomes" id="UP000466187">
    <property type="component" value="Chromosome"/>
</dbReference>
<evidence type="ECO:0000313" key="12">
    <source>
        <dbReference type="Proteomes" id="UP000466187"/>
    </source>
</evidence>
<dbReference type="GO" id="GO:0080090">
    <property type="term" value="P:regulation of primary metabolic process"/>
    <property type="evidence" value="ECO:0007669"/>
    <property type="project" value="UniProtKB-ARBA"/>
</dbReference>
<keyword evidence="9" id="KW-0472">Membrane</keyword>
<dbReference type="EMBL" id="AP022608">
    <property type="protein sequence ID" value="BBZ20823.1"/>
    <property type="molecule type" value="Genomic_DNA"/>
</dbReference>
<keyword evidence="9" id="KW-1133">Transmembrane helix</keyword>
<evidence type="ECO:0000256" key="9">
    <source>
        <dbReference type="SAM" id="Phobius"/>
    </source>
</evidence>
<comment type="catalytic activity">
    <reaction evidence="7">
        <text>L-threonyl-[protein] + ATP = O-phospho-L-threonyl-[protein] + ADP + H(+)</text>
        <dbReference type="Rhea" id="RHEA:46608"/>
        <dbReference type="Rhea" id="RHEA-COMP:11060"/>
        <dbReference type="Rhea" id="RHEA-COMP:11605"/>
        <dbReference type="ChEBI" id="CHEBI:15378"/>
        <dbReference type="ChEBI" id="CHEBI:30013"/>
        <dbReference type="ChEBI" id="CHEBI:30616"/>
        <dbReference type="ChEBI" id="CHEBI:61977"/>
        <dbReference type="ChEBI" id="CHEBI:456216"/>
        <dbReference type="EC" id="2.7.11.1"/>
    </reaction>
</comment>
<organism evidence="11 12">
    <name type="scientific">Mycolicibacterium gadium</name>
    <name type="common">Mycobacterium gadium</name>
    <dbReference type="NCBI Taxonomy" id="1794"/>
    <lineage>
        <taxon>Bacteria</taxon>
        <taxon>Bacillati</taxon>
        <taxon>Actinomycetota</taxon>
        <taxon>Actinomycetes</taxon>
        <taxon>Mycobacteriales</taxon>
        <taxon>Mycobacteriaceae</taxon>
        <taxon>Mycolicibacterium</taxon>
    </lineage>
</organism>
<evidence type="ECO:0000256" key="2">
    <source>
        <dbReference type="ARBA" id="ARBA00022527"/>
    </source>
</evidence>
<reference evidence="11 12" key="1">
    <citation type="journal article" date="2019" name="Emerg. Microbes Infect.">
        <title>Comprehensive subspecies identification of 175 nontuberculous mycobacteria species based on 7547 genomic profiles.</title>
        <authorList>
            <person name="Matsumoto Y."/>
            <person name="Kinjo T."/>
            <person name="Motooka D."/>
            <person name="Nabeya D."/>
            <person name="Jung N."/>
            <person name="Uechi K."/>
            <person name="Horii T."/>
            <person name="Iida T."/>
            <person name="Fujita J."/>
            <person name="Nakamura S."/>
        </authorList>
    </citation>
    <scope>NUCLEOTIDE SEQUENCE [LARGE SCALE GENOMIC DNA]</scope>
    <source>
        <strain evidence="11 12">JCM 12688</strain>
    </source>
</reference>
<dbReference type="KEGG" id="mgad:MGAD_51580"/>
<dbReference type="AlphaFoldDB" id="A0A7I7WWE9"/>
<evidence type="ECO:0000259" key="10">
    <source>
        <dbReference type="PROSITE" id="PS50011"/>
    </source>
</evidence>
<dbReference type="CDD" id="cd14014">
    <property type="entry name" value="STKc_PknB_like"/>
    <property type="match status" value="1"/>
</dbReference>
<evidence type="ECO:0000256" key="3">
    <source>
        <dbReference type="ARBA" id="ARBA00022679"/>
    </source>
</evidence>
<dbReference type="FunFam" id="3.30.200.20:FF:000035">
    <property type="entry name" value="Serine/threonine protein kinase Stk1"/>
    <property type="match status" value="1"/>
</dbReference>
<dbReference type="PROSITE" id="PS50011">
    <property type="entry name" value="PROTEIN_KINASE_DOM"/>
    <property type="match status" value="1"/>
</dbReference>